<dbReference type="Proteomes" id="UP000509301">
    <property type="component" value="Chromosome"/>
</dbReference>
<evidence type="ECO:0000256" key="7">
    <source>
        <dbReference type="ARBA" id="ARBA00022755"/>
    </source>
</evidence>
<evidence type="ECO:0000256" key="11">
    <source>
        <dbReference type="PROSITE-ProRule" id="PRU00886"/>
    </source>
</evidence>
<dbReference type="UniPathway" id="UPA00189">
    <property type="reaction ID" value="UER00296"/>
</dbReference>
<evidence type="ECO:0000256" key="9">
    <source>
        <dbReference type="ARBA" id="ARBA00030464"/>
    </source>
</evidence>
<dbReference type="OrthoDB" id="33844at2157"/>
<dbReference type="RefSeq" id="WP_174630586.1">
    <property type="nucleotide sequence ID" value="NZ_CP049074.1"/>
</dbReference>
<keyword evidence="4" id="KW-0436">Ligase</keyword>
<evidence type="ECO:0000259" key="12">
    <source>
        <dbReference type="PROSITE" id="PS51553"/>
    </source>
</evidence>
<dbReference type="SUPFAM" id="SSF52402">
    <property type="entry name" value="Adenine nucleotide alpha hydrolases-like"/>
    <property type="match status" value="1"/>
</dbReference>
<evidence type="ECO:0000256" key="6">
    <source>
        <dbReference type="ARBA" id="ARBA00022749"/>
    </source>
</evidence>
<sequence length="369" mass="41485">MFSPEKFLEEITPQIRSVVGDSKVVAAVSGGVDSTTAAALMYRVLGNKVTPIMIDTGFLRKDEAESVKSMLKDIMPLKVVNRSQEFLGAVKGLEDAEEKRKTFRDTFYNTISIIMREENSKFLVQGTIAADWIETQGGIKTQHNVLVQLGINTERTWGFSLVEPLADLYKNEVRELARYLGLPRQISERQPFPGPGLLVRCVGKVTEDKLDVVRSANSIVEDALSELHPSQYFAAAFENEGQTDHTLSQKFKDEIFVYRTKATGVKGDVRSYGRMASFSFREDYEEIRQISKKITSLDFTRALMRVRSGKGKYTVVIRAVNTEDFMTADILEIKPDLLIQVAQRIMELNGVGEVVYDVTTKPPATIEFE</sequence>
<dbReference type="PANTHER" id="PTHR11922:SF2">
    <property type="entry name" value="GMP SYNTHASE [GLUTAMINE-HYDROLYZING]"/>
    <property type="match status" value="1"/>
</dbReference>
<evidence type="ECO:0000256" key="2">
    <source>
        <dbReference type="ARBA" id="ARBA00005153"/>
    </source>
</evidence>
<dbReference type="GO" id="GO:0003921">
    <property type="term" value="F:GMP synthase activity"/>
    <property type="evidence" value="ECO:0007669"/>
    <property type="project" value="InterPro"/>
</dbReference>
<dbReference type="PROSITE" id="PS51553">
    <property type="entry name" value="GMPS_ATP_PPASE"/>
    <property type="match status" value="1"/>
</dbReference>
<evidence type="ECO:0000256" key="8">
    <source>
        <dbReference type="ARBA" id="ARBA00022840"/>
    </source>
</evidence>
<dbReference type="InterPro" id="IPR025777">
    <property type="entry name" value="GMPS_ATP_PPase_dom"/>
</dbReference>
<dbReference type="CDD" id="cd01997">
    <property type="entry name" value="GMP_synthase_C"/>
    <property type="match status" value="1"/>
</dbReference>
<accession>A0A6N0NY41</accession>
<dbReference type="AlphaFoldDB" id="A0A6N0NY41"/>
<dbReference type="InterPro" id="IPR001674">
    <property type="entry name" value="GMP_synth_C"/>
</dbReference>
<keyword evidence="8 11" id="KW-0067">ATP-binding</keyword>
<reference evidence="13 14" key="1">
    <citation type="submission" date="2020-02" db="EMBL/GenBank/DDBJ databases">
        <title>Comparative genome analysis reveals the metabolism and evolution of the thermophilic archaeal genus Metallosphaera.</title>
        <authorList>
            <person name="Jiang C."/>
        </authorList>
    </citation>
    <scope>NUCLEOTIDE SEQUENCE [LARGE SCALE GENOMIC DNA]</scope>
    <source>
        <strain evidence="13 14">Ric-A</strain>
    </source>
</reference>
<feature type="domain" description="GMPS ATP-PPase" evidence="12">
    <location>
        <begin position="2"/>
        <end position="189"/>
    </location>
</feature>
<name>A0A6N0NY41_9CREN</name>
<dbReference type="GO" id="GO:0005829">
    <property type="term" value="C:cytosol"/>
    <property type="evidence" value="ECO:0007669"/>
    <property type="project" value="TreeGrafter"/>
</dbReference>
<evidence type="ECO:0000256" key="10">
    <source>
        <dbReference type="ARBA" id="ARBA00049404"/>
    </source>
</evidence>
<proteinExistence type="predicted"/>
<organism evidence="13 14">
    <name type="scientific">Metallosphaera tengchongensis</name>
    <dbReference type="NCBI Taxonomy" id="1532350"/>
    <lineage>
        <taxon>Archaea</taxon>
        <taxon>Thermoproteota</taxon>
        <taxon>Thermoprotei</taxon>
        <taxon>Sulfolobales</taxon>
        <taxon>Sulfolobaceae</taxon>
        <taxon>Metallosphaera</taxon>
    </lineage>
</organism>
<evidence type="ECO:0000256" key="1">
    <source>
        <dbReference type="ARBA" id="ARBA00002332"/>
    </source>
</evidence>
<protein>
    <recommendedName>
        <fullName evidence="3">GMP synthase (glutamine-hydrolyzing)</fullName>
        <ecNumber evidence="3">6.3.5.2</ecNumber>
    </recommendedName>
    <alternativeName>
        <fullName evidence="9">GMP synthetase</fullName>
    </alternativeName>
</protein>
<feature type="binding site" evidence="11">
    <location>
        <begin position="29"/>
        <end position="35"/>
    </location>
    <ligand>
        <name>ATP</name>
        <dbReference type="ChEBI" id="CHEBI:30616"/>
    </ligand>
</feature>
<evidence type="ECO:0000313" key="14">
    <source>
        <dbReference type="Proteomes" id="UP000509301"/>
    </source>
</evidence>
<keyword evidence="6 11" id="KW-0332">GMP biosynthesis</keyword>
<dbReference type="InterPro" id="IPR022310">
    <property type="entry name" value="NAD/GMP_synthase"/>
</dbReference>
<dbReference type="SUPFAM" id="SSF54810">
    <property type="entry name" value="GMP synthetase C-terminal dimerisation domain"/>
    <property type="match status" value="1"/>
</dbReference>
<dbReference type="GeneID" id="55641520"/>
<comment type="catalytic activity">
    <reaction evidence="10">
        <text>XMP + L-glutamine + ATP + H2O = GMP + L-glutamate + AMP + diphosphate + 2 H(+)</text>
        <dbReference type="Rhea" id="RHEA:11680"/>
        <dbReference type="ChEBI" id="CHEBI:15377"/>
        <dbReference type="ChEBI" id="CHEBI:15378"/>
        <dbReference type="ChEBI" id="CHEBI:29985"/>
        <dbReference type="ChEBI" id="CHEBI:30616"/>
        <dbReference type="ChEBI" id="CHEBI:33019"/>
        <dbReference type="ChEBI" id="CHEBI:57464"/>
        <dbReference type="ChEBI" id="CHEBI:58115"/>
        <dbReference type="ChEBI" id="CHEBI:58359"/>
        <dbReference type="ChEBI" id="CHEBI:456215"/>
        <dbReference type="EC" id="6.3.5.2"/>
    </reaction>
</comment>
<comment type="pathway">
    <text evidence="2">Purine metabolism; GMP biosynthesis; GMP from XMP (L-Gln route): step 1/1.</text>
</comment>
<keyword evidence="14" id="KW-1185">Reference proteome</keyword>
<dbReference type="KEGG" id="mten:GWK48_06180"/>
<dbReference type="Gene3D" id="3.30.300.10">
    <property type="match status" value="1"/>
</dbReference>
<dbReference type="EMBL" id="CP049074">
    <property type="protein sequence ID" value="QKR00020.1"/>
    <property type="molecule type" value="Genomic_DNA"/>
</dbReference>
<dbReference type="Pfam" id="PF00958">
    <property type="entry name" value="GMP_synt_C"/>
    <property type="match status" value="1"/>
</dbReference>
<dbReference type="EC" id="6.3.5.2" evidence="3"/>
<dbReference type="Gene3D" id="3.40.50.620">
    <property type="entry name" value="HUPs"/>
    <property type="match status" value="1"/>
</dbReference>
<gene>
    <name evidence="13" type="ORF">GWK48_06180</name>
</gene>
<dbReference type="InterPro" id="IPR014729">
    <property type="entry name" value="Rossmann-like_a/b/a_fold"/>
</dbReference>
<dbReference type="Pfam" id="PF02540">
    <property type="entry name" value="NAD_synthase"/>
    <property type="match status" value="1"/>
</dbReference>
<dbReference type="GO" id="GO:0005524">
    <property type="term" value="F:ATP binding"/>
    <property type="evidence" value="ECO:0007669"/>
    <property type="project" value="UniProtKB-UniRule"/>
</dbReference>
<evidence type="ECO:0000256" key="4">
    <source>
        <dbReference type="ARBA" id="ARBA00022598"/>
    </source>
</evidence>
<keyword evidence="5 11" id="KW-0547">Nucleotide-binding</keyword>
<dbReference type="PANTHER" id="PTHR11922">
    <property type="entry name" value="GMP SYNTHASE-RELATED"/>
    <property type="match status" value="1"/>
</dbReference>
<keyword evidence="7 11" id="KW-0658">Purine biosynthesis</keyword>
<evidence type="ECO:0000313" key="13">
    <source>
        <dbReference type="EMBL" id="QKR00020.1"/>
    </source>
</evidence>
<evidence type="ECO:0000256" key="5">
    <source>
        <dbReference type="ARBA" id="ARBA00022741"/>
    </source>
</evidence>
<comment type="function">
    <text evidence="1">Catalyzes the synthesis of GMP from XMP.</text>
</comment>
<evidence type="ECO:0000256" key="3">
    <source>
        <dbReference type="ARBA" id="ARBA00012746"/>
    </source>
</evidence>